<dbReference type="PROSITE" id="PS51918">
    <property type="entry name" value="RADICAL_SAM"/>
    <property type="match status" value="1"/>
</dbReference>
<dbReference type="GO" id="GO:0003824">
    <property type="term" value="F:catalytic activity"/>
    <property type="evidence" value="ECO:0007669"/>
    <property type="project" value="InterPro"/>
</dbReference>
<dbReference type="Gene3D" id="3.20.20.70">
    <property type="entry name" value="Aldolase class I"/>
    <property type="match status" value="1"/>
</dbReference>
<keyword evidence="4" id="KW-0411">Iron-sulfur</keyword>
<evidence type="ECO:0000256" key="1">
    <source>
        <dbReference type="ARBA" id="ARBA00022691"/>
    </source>
</evidence>
<dbReference type="InterPro" id="IPR056488">
    <property type="entry name" value="Zn_ribbon_HMPTM"/>
</dbReference>
<dbReference type="SFLD" id="SFLDS00029">
    <property type="entry name" value="Radical_SAM"/>
    <property type="match status" value="1"/>
</dbReference>
<dbReference type="STRING" id="1735162.PeribacterB2_0130"/>
<dbReference type="CDD" id="cd01335">
    <property type="entry name" value="Radical_SAM"/>
    <property type="match status" value="1"/>
</dbReference>
<dbReference type="AlphaFoldDB" id="A0A0S1SX49"/>
<keyword evidence="1" id="KW-0949">S-adenosyl-L-methionine</keyword>
<evidence type="ECO:0000256" key="4">
    <source>
        <dbReference type="ARBA" id="ARBA00023014"/>
    </source>
</evidence>
<dbReference type="InterPro" id="IPR007197">
    <property type="entry name" value="rSAM"/>
</dbReference>
<evidence type="ECO:0000256" key="3">
    <source>
        <dbReference type="ARBA" id="ARBA00023004"/>
    </source>
</evidence>
<dbReference type="GO" id="GO:0046872">
    <property type="term" value="F:metal ion binding"/>
    <property type="evidence" value="ECO:0007669"/>
    <property type="project" value="UniProtKB-KW"/>
</dbReference>
<organism evidence="6 7">
    <name type="scientific">Candidatus Peribacter riflensis</name>
    <dbReference type="NCBI Taxonomy" id="1735162"/>
    <lineage>
        <taxon>Bacteria</taxon>
        <taxon>Candidatus Peregrinibacteriota</taxon>
        <taxon>Candidatus Peribacteria</taxon>
        <taxon>Candidatus Peribacterales</taxon>
        <taxon>Candidatus Peribacteraceae</taxon>
        <taxon>Candidatus Peribacter</taxon>
    </lineage>
</organism>
<accession>A0A0S1SH24</accession>
<dbReference type="Pfam" id="PF23545">
    <property type="entry name" value="Zn_ribbon_HMPTM"/>
    <property type="match status" value="1"/>
</dbReference>
<name>A0A0S1SX49_9BACT</name>
<accession>A0A0S1SM77</accession>
<accession>A0A0S1ST04</accession>
<dbReference type="PANTHER" id="PTHR43306:SF1">
    <property type="entry name" value="7,8-DIHYDRO-6-HYDROXYMETHYLPTERIN DIMETHYLTRANSFERASE"/>
    <property type="match status" value="1"/>
</dbReference>
<evidence type="ECO:0000259" key="5">
    <source>
        <dbReference type="PROSITE" id="PS51918"/>
    </source>
</evidence>
<gene>
    <name evidence="6" type="ORF">PeribacterD1_0130</name>
</gene>
<dbReference type="InterPro" id="IPR034474">
    <property type="entry name" value="Methyltransferase_Class_D"/>
</dbReference>
<reference evidence="7" key="1">
    <citation type="submission" date="2015-10" db="EMBL/GenBank/DDBJ databases">
        <title>Analysis of five complete genome sequences for members of the class Peribacteria in the recently recognized Peregrinibacteria bacterial phylum.</title>
        <authorList>
            <person name="Anantharaman K."/>
            <person name="Brown C.T."/>
            <person name="Burstein D."/>
            <person name="Castelle C.J."/>
            <person name="Probst A.J."/>
            <person name="Thomas B.C."/>
            <person name="Williams K.H."/>
            <person name="Banfield J.F."/>
        </authorList>
    </citation>
    <scope>NUCLEOTIDE SEQUENCE [LARGE SCALE GENOMIC DNA]</scope>
</reference>
<dbReference type="InterPro" id="IPR058240">
    <property type="entry name" value="rSAM_sf"/>
</dbReference>
<dbReference type="EMBL" id="CP013065">
    <property type="protein sequence ID" value="ALM12832.1"/>
    <property type="molecule type" value="Genomic_DNA"/>
</dbReference>
<dbReference type="GO" id="GO:0051536">
    <property type="term" value="F:iron-sulfur cluster binding"/>
    <property type="evidence" value="ECO:0007669"/>
    <property type="project" value="UniProtKB-KW"/>
</dbReference>
<accession>A0A0S1SLK6</accession>
<reference evidence="6 7" key="2">
    <citation type="journal article" date="2016" name="PeerJ">
        <title>Analysis of five complete genome sequences for members of the class Peribacteria in the recently recognized Peregrinibacteria bacterial phylum.</title>
        <authorList>
            <person name="Anantharaman K."/>
            <person name="Brown C.T."/>
            <person name="Burstein D."/>
            <person name="Castelle C.J."/>
            <person name="Probst A.J."/>
            <person name="Thomas B.C."/>
            <person name="Williams K.H."/>
            <person name="Banfield J.F."/>
        </authorList>
    </citation>
    <scope>NUCLEOTIDE SEQUENCE [LARGE SCALE GENOMIC DNA]</scope>
    <source>
        <strain evidence="6">RIFOXYD1_FULL_PER-ii_59_16</strain>
    </source>
</reference>
<sequence>MDDQCGNVNSRLHVSWDKVFLMTATPLDYFIEATTGLCPQCMKSVPAKLLRKQNSVYLEKYCPTHGPQTELFEEDADYFIRRRDFDKPGTDCRRQTETKKGCPFDCGLCPQHAQHTCIGLIEVTNACNLGCPMCYAASGSGEFLPLEVIEKMMDTYIQSELEPPEILQISGGEPTLHPNILEIITLGKRKGFKYVMLNTNGLRLANDEAFVRKLAEFKGGFEVYLQFDGLNPAALLLLRGKDVSSIKRKAIEHLERHRVPTTLVATIVQGVNDGDIGAIVKFGLDTPGIRGVNFQPMAFFGRIPEGMSTKGRITLTGIIRCIEEQTDGLLSRNDFVPLPCDVDRVSLTYLHKDKKGKWIPLPREIDLKQFVPAIKNTFAFSLDDAIDMKAAQGCDCFRGPFKLIDLLADAALLRSLHKRAQYLNENLFRISITSFVDPYNFDLRSMQKECVHIITPDGRKIPFSAYNMIHRKTE</sequence>
<dbReference type="InterPro" id="IPR013785">
    <property type="entry name" value="Aldolase_TIM"/>
</dbReference>
<dbReference type="Pfam" id="PF04055">
    <property type="entry name" value="Radical_SAM"/>
    <property type="match status" value="1"/>
</dbReference>
<dbReference type="Proteomes" id="UP000069135">
    <property type="component" value="Chromosome"/>
</dbReference>
<dbReference type="SFLD" id="SFLDG01100">
    <property type="entry name" value="methyltransferase_(Class_D)"/>
    <property type="match status" value="1"/>
</dbReference>
<evidence type="ECO:0000256" key="2">
    <source>
        <dbReference type="ARBA" id="ARBA00022723"/>
    </source>
</evidence>
<evidence type="ECO:0000313" key="6">
    <source>
        <dbReference type="EMBL" id="ALM12832.1"/>
    </source>
</evidence>
<protein>
    <recommendedName>
        <fullName evidence="5">Radical SAM core domain-containing protein</fullName>
    </recommendedName>
</protein>
<dbReference type="PANTHER" id="PTHR43306">
    <property type="entry name" value="7,8-DIHYDRO-6-HYDROXYMETHYLPTERIN DIMETHYLTRANSFERASE"/>
    <property type="match status" value="1"/>
</dbReference>
<evidence type="ECO:0000313" key="7">
    <source>
        <dbReference type="Proteomes" id="UP000069135"/>
    </source>
</evidence>
<dbReference type="SUPFAM" id="SSF102114">
    <property type="entry name" value="Radical SAM enzymes"/>
    <property type="match status" value="1"/>
</dbReference>
<accession>A0A0S1SX49</accession>
<dbReference type="SFLD" id="SFLDG01067">
    <property type="entry name" value="SPASM/twitch_domain_containing"/>
    <property type="match status" value="1"/>
</dbReference>
<keyword evidence="3" id="KW-0408">Iron</keyword>
<keyword evidence="2" id="KW-0479">Metal-binding</keyword>
<dbReference type="KEGG" id="prf:PeribacterA2_0130"/>
<proteinExistence type="predicted"/>
<feature type="domain" description="Radical SAM core" evidence="5">
    <location>
        <begin position="113"/>
        <end position="327"/>
    </location>
</feature>